<dbReference type="Proteomes" id="UP001239111">
    <property type="component" value="Chromosome 1"/>
</dbReference>
<evidence type="ECO:0000313" key="1">
    <source>
        <dbReference type="EMBL" id="KAJ8684630.1"/>
    </source>
</evidence>
<organism evidence="1 2">
    <name type="scientific">Eretmocerus hayati</name>
    <dbReference type="NCBI Taxonomy" id="131215"/>
    <lineage>
        <taxon>Eukaryota</taxon>
        <taxon>Metazoa</taxon>
        <taxon>Ecdysozoa</taxon>
        <taxon>Arthropoda</taxon>
        <taxon>Hexapoda</taxon>
        <taxon>Insecta</taxon>
        <taxon>Pterygota</taxon>
        <taxon>Neoptera</taxon>
        <taxon>Endopterygota</taxon>
        <taxon>Hymenoptera</taxon>
        <taxon>Apocrita</taxon>
        <taxon>Proctotrupomorpha</taxon>
        <taxon>Chalcidoidea</taxon>
        <taxon>Aphelinidae</taxon>
        <taxon>Aphelininae</taxon>
        <taxon>Eretmocerus</taxon>
    </lineage>
</organism>
<accession>A0ACC2PS66</accession>
<gene>
    <name evidence="1" type="ORF">QAD02_020423</name>
</gene>
<dbReference type="EMBL" id="CM056741">
    <property type="protein sequence ID" value="KAJ8684630.1"/>
    <property type="molecule type" value="Genomic_DNA"/>
</dbReference>
<sequence>MIEPDIANDCINIDAPLPAGIVAQARSIRFDTLPPASRIDYTKCYNGYKQWCRENEIENFVHEDALLVFLQYCHTEKQHQPSTLTSNLSKIKSCFKAFHHIDISDYNGVNYFLKNLRRDHVPKQARILAEEEICQFCREAPEPEYLPHKVVFAIGISGCMRITAISKLLRTNVVVEGSKIVVTSPMNDNKNLVTGKETIAKYPYEVAKFLKLPYAEEYTSHCMRRSSATIYADSGASTADVQRHGHWKNPSCASRYVGDSKYLKTNKAHQITNFIMSNSVSNTSKVQPLTSVQPVQPNDAISVKRELPKITSIVTPTIDSALTVQHNNGFVTARKKISIAPSTTTSSTNNMQERNHRVRSSSSVPVPLPIMQQKPLIVTPTVTSKTNKQINETSSSILNGVTLQHNQKQMLPFPSGLQDYDDNQSGFSESPLPSPDYTPPFGEEFSHESDYPGGTVVKSISEVFSSFIAPNAHNPPNHELVYKDQVEFMEQDVSDIQNQVQELHGCKHLYQGQSHKLIHQNDVLGDDIIRQHIDSANSDSIVDNHMSTILHNNVQSDFFNDSEQLFGVECDSTFYDQQDLSKAIVQQQHDPNNNHKISKQRITSCD</sequence>
<name>A0ACC2PS66_9HYME</name>
<comment type="caution">
    <text evidence="1">The sequence shown here is derived from an EMBL/GenBank/DDBJ whole genome shotgun (WGS) entry which is preliminary data.</text>
</comment>
<keyword evidence="2" id="KW-1185">Reference proteome</keyword>
<reference evidence="1" key="1">
    <citation type="submission" date="2023-04" db="EMBL/GenBank/DDBJ databases">
        <title>A chromosome-level genome assembly of the parasitoid wasp Eretmocerus hayati.</title>
        <authorList>
            <person name="Zhong Y."/>
            <person name="Liu S."/>
            <person name="Liu Y."/>
        </authorList>
    </citation>
    <scope>NUCLEOTIDE SEQUENCE</scope>
    <source>
        <strain evidence="1">ZJU_SS_LIU_2023</strain>
    </source>
</reference>
<protein>
    <submittedName>
        <fullName evidence="1">Uncharacterized protein</fullName>
    </submittedName>
</protein>
<proteinExistence type="predicted"/>
<evidence type="ECO:0000313" key="2">
    <source>
        <dbReference type="Proteomes" id="UP001239111"/>
    </source>
</evidence>